<feature type="region of interest" description="Disordered" evidence="1">
    <location>
        <begin position="114"/>
        <end position="138"/>
    </location>
</feature>
<name>A0A7D5I4W7_9EURY</name>
<accession>A0A7D5I4W7</accession>
<organism evidence="2 3">
    <name type="scientific">Methanolobus zinderi</name>
    <dbReference type="NCBI Taxonomy" id="536044"/>
    <lineage>
        <taxon>Archaea</taxon>
        <taxon>Methanobacteriati</taxon>
        <taxon>Methanobacteriota</taxon>
        <taxon>Stenosarchaea group</taxon>
        <taxon>Methanomicrobia</taxon>
        <taxon>Methanosarcinales</taxon>
        <taxon>Methanosarcinaceae</taxon>
        <taxon>Methanolobus</taxon>
    </lineage>
</organism>
<dbReference type="KEGG" id="mzi:HWN40_07105"/>
<protein>
    <submittedName>
        <fullName evidence="2">Uncharacterized protein</fullName>
    </submittedName>
</protein>
<reference evidence="2 3" key="1">
    <citation type="submission" date="2020-06" db="EMBL/GenBank/DDBJ databases">
        <title>Methanolobus halotolerans sp. nov., isolated from a saline lake Tus in Siberia.</title>
        <authorList>
            <person name="Shen Y."/>
            <person name="Chen S.-C."/>
            <person name="Lai M.-C."/>
            <person name="Huang H.-H."/>
            <person name="Chiu H.-H."/>
            <person name="Tang S.-L."/>
            <person name="Rogozin D.Y."/>
            <person name="Degermendzhy A.G."/>
        </authorList>
    </citation>
    <scope>NUCLEOTIDE SEQUENCE [LARGE SCALE GENOMIC DNA]</scope>
    <source>
        <strain evidence="2 3">DSM 21339</strain>
    </source>
</reference>
<dbReference type="AlphaFoldDB" id="A0A7D5I4W7"/>
<evidence type="ECO:0000313" key="3">
    <source>
        <dbReference type="Proteomes" id="UP000509594"/>
    </source>
</evidence>
<dbReference type="EMBL" id="CP058215">
    <property type="protein sequence ID" value="QLC50024.1"/>
    <property type="molecule type" value="Genomic_DNA"/>
</dbReference>
<dbReference type="RefSeq" id="WP_176965080.1">
    <property type="nucleotide sequence ID" value="NZ_CP058215.1"/>
</dbReference>
<dbReference type="Proteomes" id="UP000509594">
    <property type="component" value="Chromosome"/>
</dbReference>
<evidence type="ECO:0000313" key="2">
    <source>
        <dbReference type="EMBL" id="QLC50024.1"/>
    </source>
</evidence>
<gene>
    <name evidence="2" type="ORF">HWN40_07105</name>
</gene>
<dbReference type="OrthoDB" id="162223at2157"/>
<evidence type="ECO:0000256" key="1">
    <source>
        <dbReference type="SAM" id="MobiDB-lite"/>
    </source>
</evidence>
<dbReference type="GeneID" id="55821430"/>
<keyword evidence="3" id="KW-1185">Reference proteome</keyword>
<proteinExistence type="predicted"/>
<sequence>MNSLKKTMLAFVLLLIVAAGVLAIWWDSKTHEMYQDSFQSSYNYEISIKTNETLDNLTLYLPLPVLNGSSSIGEEFVTRDFYESSPGWNFSLVDTMYGPMLSVETETLRPVYRSRPIPISDEPGSESPEAAVNESGSYSEKTPILVPVDFYASQTSDSIIDTRYPLGNEPVLRPKFNLTESEDTVTIQPPEGIDPQYYDYEGLIFARYEASSNADVEIHISVEGFNEGWELGWTSNDYRDSVDATLTGPQDGWVSAEGNLVTGDGVYKE</sequence>